<dbReference type="Pfam" id="PF14594">
    <property type="entry name" value="Sipho_Gp37"/>
    <property type="match status" value="1"/>
</dbReference>
<dbReference type="InterPro" id="IPR029432">
    <property type="entry name" value="Gp28/Gp37-like_dom"/>
</dbReference>
<protein>
    <recommendedName>
        <fullName evidence="1">Gp28/Gp37-like domain-containing protein</fullName>
    </recommendedName>
</protein>
<evidence type="ECO:0000313" key="2">
    <source>
        <dbReference type="EMBL" id="MBP2201930.1"/>
    </source>
</evidence>
<dbReference type="OrthoDB" id="61371at2157"/>
<dbReference type="EMBL" id="JAGGMV010000004">
    <property type="protein sequence ID" value="MBP2201930.1"/>
    <property type="molecule type" value="Genomic_DNA"/>
</dbReference>
<sequence length="316" mass="36687">MIKILNKNFEYINAIKINELLNLKWDRKFYSPDIFSFNCKYDKDIDVGQYVLYNGYFGIIEYLKTTLDGYMQVNGKSPLSILGRRVVINEDYINNMAKPFKAIILELINANVTNPVDTTRKIDFIDISNIVADGNIYECRCKGKDLGNTLSSICKDNNIGQRMIFDYISKKFIYELYTGKNRGINQSENEWIIFSPEIGNIYNQEYIKDIKILKNVEYDINYSKFNKSPYHTEIASGIDRFEFTDDKFVETIITLNTEVSDDCGYKDLWDLGDIVTCKSNKFNFSIDLPVIEVSELIKNNNFNLSVKFGDIEGFKK</sequence>
<feature type="domain" description="Gp28/Gp37-like" evidence="1">
    <location>
        <begin position="2"/>
        <end position="209"/>
    </location>
</feature>
<accession>A0A8J7S5J5</accession>
<dbReference type="AlphaFoldDB" id="A0A8J7S5J5"/>
<organism evidence="2 3">
    <name type="scientific">Methanococcus voltae</name>
    <dbReference type="NCBI Taxonomy" id="2188"/>
    <lineage>
        <taxon>Archaea</taxon>
        <taxon>Methanobacteriati</taxon>
        <taxon>Methanobacteriota</taxon>
        <taxon>Methanomada group</taxon>
        <taxon>Methanococci</taxon>
        <taxon>Methanococcales</taxon>
        <taxon>Methanococcaceae</taxon>
        <taxon>Methanococcus</taxon>
    </lineage>
</organism>
<proteinExistence type="predicted"/>
<dbReference type="Proteomes" id="UP000740329">
    <property type="component" value="Unassembled WGS sequence"/>
</dbReference>
<evidence type="ECO:0000259" key="1">
    <source>
        <dbReference type="Pfam" id="PF14594"/>
    </source>
</evidence>
<gene>
    <name evidence="2" type="ORF">J3E07_001370</name>
</gene>
<reference evidence="2" key="1">
    <citation type="submission" date="2021-03" db="EMBL/GenBank/DDBJ databases">
        <title>Genomic Encyclopedia of Type Strains, Phase IV (KMG-V): Genome sequencing to study the core and pangenomes of soil and plant-associated prokaryotes.</title>
        <authorList>
            <person name="Whitman W."/>
        </authorList>
    </citation>
    <scope>NUCLEOTIDE SEQUENCE</scope>
    <source>
        <strain evidence="2">C4</strain>
    </source>
</reference>
<evidence type="ECO:0000313" key="3">
    <source>
        <dbReference type="Proteomes" id="UP000740329"/>
    </source>
</evidence>
<dbReference type="RefSeq" id="WP_209591452.1">
    <property type="nucleotide sequence ID" value="NZ_JAGGMU010000004.1"/>
</dbReference>
<comment type="caution">
    <text evidence="2">The sequence shown here is derived from an EMBL/GenBank/DDBJ whole genome shotgun (WGS) entry which is preliminary data.</text>
</comment>
<name>A0A8J7S5J5_METVO</name>